<dbReference type="InterPro" id="IPR056919">
    <property type="entry name" value="Phage_TAC_18"/>
</dbReference>
<evidence type="ECO:0000313" key="1">
    <source>
        <dbReference type="EMBL" id="AJD83170.1"/>
    </source>
</evidence>
<keyword evidence="2" id="KW-1185">Reference proteome</keyword>
<protein>
    <submittedName>
        <fullName evidence="1">Tail chaperonin</fullName>
    </submittedName>
</protein>
<reference evidence="1 2" key="2">
    <citation type="journal article" date="2015" name="Stand. Genomic Sci.">
        <title>Complete genome sequence of Paracoccus marcusii phage vB_PmaS-R3 isolated from the South China Sea.</title>
        <authorList>
            <person name="Xu Y."/>
            <person name="Zhang R."/>
            <person name="Jiao N."/>
        </authorList>
    </citation>
    <scope>NUCLEOTIDE SEQUENCE [LARGE SCALE GENOMIC DNA]</scope>
</reference>
<evidence type="ECO:0000313" key="2">
    <source>
        <dbReference type="Proteomes" id="UP000031732"/>
    </source>
</evidence>
<dbReference type="GeneID" id="23681330"/>
<dbReference type="Pfam" id="PF23812">
    <property type="entry name" value="Phage_TAC_18"/>
    <property type="match status" value="1"/>
</dbReference>
<dbReference type="KEGG" id="vg:23681330"/>
<proteinExistence type="predicted"/>
<organism evidence="1 2">
    <name type="scientific">Paracoccus phage vB_PmaS-R3</name>
    <dbReference type="NCBI Taxonomy" id="2494563"/>
    <lineage>
        <taxon>Viruses</taxon>
        <taxon>Duplodnaviria</taxon>
        <taxon>Heunggongvirae</taxon>
        <taxon>Uroviricota</taxon>
        <taxon>Caudoviricetes</taxon>
        <taxon>Zhuquevirus</taxon>
        <taxon>Zhuquevirus R3</taxon>
    </lineage>
</organism>
<dbReference type="RefSeq" id="YP_009126436.1">
    <property type="nucleotide sequence ID" value="NC_026608.1"/>
</dbReference>
<accession>A0A0B5A613</accession>
<reference evidence="2" key="1">
    <citation type="submission" date="2014-11" db="EMBL/GenBank/DDBJ databases">
        <title>Complete genome sequence of Paracoccus marcusii phage vB_PmaS_IMEP1 isolated from the South China Sea.</title>
        <authorList>
            <person name="Xu Y."/>
            <person name="Zhang R."/>
            <person name="Jiao N."/>
        </authorList>
    </citation>
    <scope>NUCLEOTIDE SEQUENCE [LARGE SCALE GENOMIC DNA]</scope>
</reference>
<dbReference type="Proteomes" id="UP000031732">
    <property type="component" value="Genome"/>
</dbReference>
<sequence>MLLYDADASPVVESAILRQIKRFGGKTPERVTNKPKLSPGLQVFVDAFYDLDTERSLADLQPIPWSTTMQYADRYGLPESDLWYFIREADNAFLHKLAERRKKGQ</sequence>
<dbReference type="EMBL" id="KP162168">
    <property type="protein sequence ID" value="AJD83170.1"/>
    <property type="molecule type" value="Genomic_DNA"/>
</dbReference>
<name>A0A0B5A613_9CAUD</name>